<comment type="caution">
    <text evidence="9">The sequence shown here is derived from an EMBL/GenBank/DDBJ whole genome shotgun (WGS) entry which is preliminary data.</text>
</comment>
<gene>
    <name evidence="9" type="ORF">BC793_10651</name>
</gene>
<dbReference type="InterPro" id="IPR014284">
    <property type="entry name" value="RNA_pol_sigma-70_dom"/>
</dbReference>
<dbReference type="NCBIfam" id="TIGR02983">
    <property type="entry name" value="SigE-fam_strep"/>
    <property type="match status" value="1"/>
</dbReference>
<accession>A0A316FGU2</accession>
<dbReference type="Pfam" id="PF04542">
    <property type="entry name" value="Sigma70_r2"/>
    <property type="match status" value="1"/>
</dbReference>
<dbReference type="InterPro" id="IPR013324">
    <property type="entry name" value="RNA_pol_sigma_r3/r4-like"/>
</dbReference>
<feature type="domain" description="RNA polymerase sigma-70 region 2" evidence="7">
    <location>
        <begin position="41"/>
        <end position="106"/>
    </location>
</feature>
<dbReference type="PANTHER" id="PTHR43133">
    <property type="entry name" value="RNA POLYMERASE ECF-TYPE SIGMA FACTO"/>
    <property type="match status" value="1"/>
</dbReference>
<dbReference type="Pfam" id="PF08281">
    <property type="entry name" value="Sigma70_r4_2"/>
    <property type="match status" value="1"/>
</dbReference>
<name>A0A316FGU2_9ACTN</name>
<evidence type="ECO:0000313" key="9">
    <source>
        <dbReference type="EMBL" id="PWK48024.1"/>
    </source>
</evidence>
<organism evidence="9 10">
    <name type="scientific">Actinoplanes xinjiangensis</name>
    <dbReference type="NCBI Taxonomy" id="512350"/>
    <lineage>
        <taxon>Bacteria</taxon>
        <taxon>Bacillati</taxon>
        <taxon>Actinomycetota</taxon>
        <taxon>Actinomycetes</taxon>
        <taxon>Micromonosporales</taxon>
        <taxon>Micromonosporaceae</taxon>
        <taxon>Actinoplanes</taxon>
    </lineage>
</organism>
<evidence type="ECO:0000256" key="3">
    <source>
        <dbReference type="ARBA" id="ARBA00023082"/>
    </source>
</evidence>
<keyword evidence="4" id="KW-0238">DNA-binding</keyword>
<dbReference type="GO" id="GO:0016987">
    <property type="term" value="F:sigma factor activity"/>
    <property type="evidence" value="ECO:0007669"/>
    <property type="project" value="UniProtKB-KW"/>
</dbReference>
<evidence type="ECO:0000256" key="2">
    <source>
        <dbReference type="ARBA" id="ARBA00023015"/>
    </source>
</evidence>
<feature type="region of interest" description="Disordered" evidence="6">
    <location>
        <begin position="189"/>
        <end position="304"/>
    </location>
</feature>
<dbReference type="SUPFAM" id="SSF88946">
    <property type="entry name" value="Sigma2 domain of RNA polymerase sigma factors"/>
    <property type="match status" value="1"/>
</dbReference>
<dbReference type="InterPro" id="IPR039425">
    <property type="entry name" value="RNA_pol_sigma-70-like"/>
</dbReference>
<keyword evidence="10" id="KW-1185">Reference proteome</keyword>
<feature type="compositionally biased region" description="Polar residues" evidence="6">
    <location>
        <begin position="295"/>
        <end position="304"/>
    </location>
</feature>
<reference evidence="9 10" key="1">
    <citation type="submission" date="2018-05" db="EMBL/GenBank/DDBJ databases">
        <title>Genomic Encyclopedia of Archaeal and Bacterial Type Strains, Phase II (KMG-II): from individual species to whole genera.</title>
        <authorList>
            <person name="Goeker M."/>
        </authorList>
    </citation>
    <scope>NUCLEOTIDE SEQUENCE [LARGE SCALE GENOMIC DNA]</scope>
    <source>
        <strain evidence="9 10">DSM 45184</strain>
    </source>
</reference>
<feature type="compositionally biased region" description="Low complexity" evidence="6">
    <location>
        <begin position="216"/>
        <end position="226"/>
    </location>
</feature>
<evidence type="ECO:0000259" key="7">
    <source>
        <dbReference type="Pfam" id="PF04542"/>
    </source>
</evidence>
<dbReference type="EMBL" id="QGGR01000006">
    <property type="protein sequence ID" value="PWK48024.1"/>
    <property type="molecule type" value="Genomic_DNA"/>
</dbReference>
<dbReference type="Gene3D" id="1.10.10.10">
    <property type="entry name" value="Winged helix-like DNA-binding domain superfamily/Winged helix DNA-binding domain"/>
    <property type="match status" value="1"/>
</dbReference>
<dbReference type="NCBIfam" id="TIGR02937">
    <property type="entry name" value="sigma70-ECF"/>
    <property type="match status" value="1"/>
</dbReference>
<feature type="compositionally biased region" description="Polar residues" evidence="6">
    <location>
        <begin position="252"/>
        <end position="274"/>
    </location>
</feature>
<evidence type="ECO:0000256" key="6">
    <source>
        <dbReference type="SAM" id="MobiDB-lite"/>
    </source>
</evidence>
<dbReference type="InterPro" id="IPR014325">
    <property type="entry name" value="RNA_pol_sigma-E_actinobac"/>
</dbReference>
<dbReference type="CDD" id="cd06171">
    <property type="entry name" value="Sigma70_r4"/>
    <property type="match status" value="1"/>
</dbReference>
<sequence length="324" mass="34434">MPPMMAGPPDNFRAAAAEAVRRCVFGMMATDEAGMTFESFVAEHGQALMRLAFVLTGHRQHAEDLAQTALVDAYRNWAKVAAARRPDSYVRKVLVNAHLSWRRRRWTTERPSEMNDAAAGLLPDPSDALVERDHLRTMLAGLAPRARTVLVLRYYADLTDAAIAETMGITESSVRATASRALATLRGNAAEPASGAERGRAIPPAVTPSTTPPATAPADSSPADRAATSEDIPITKRETTSVDITPARRGTTPPNTALTKRTTSSADTSLTKRTAPSADTPLTKQAITPADITPAQRTTTGVETSATALVAGPITVAKSALEER</sequence>
<dbReference type="PANTHER" id="PTHR43133:SF50">
    <property type="entry name" value="ECF RNA POLYMERASE SIGMA FACTOR SIGM"/>
    <property type="match status" value="1"/>
</dbReference>
<dbReference type="InterPro" id="IPR013249">
    <property type="entry name" value="RNA_pol_sigma70_r4_t2"/>
</dbReference>
<evidence type="ECO:0000256" key="1">
    <source>
        <dbReference type="ARBA" id="ARBA00010641"/>
    </source>
</evidence>
<evidence type="ECO:0000256" key="5">
    <source>
        <dbReference type="ARBA" id="ARBA00023163"/>
    </source>
</evidence>
<dbReference type="SUPFAM" id="SSF88659">
    <property type="entry name" value="Sigma3 and sigma4 domains of RNA polymerase sigma factors"/>
    <property type="match status" value="1"/>
</dbReference>
<dbReference type="RefSeq" id="WP_203896219.1">
    <property type="nucleotide sequence ID" value="NZ_BONA01000039.1"/>
</dbReference>
<protein>
    <submittedName>
        <fullName evidence="9">RNA polymerase sigma-70 factor (Sigma-E family)</fullName>
    </submittedName>
</protein>
<evidence type="ECO:0000259" key="8">
    <source>
        <dbReference type="Pfam" id="PF08281"/>
    </source>
</evidence>
<dbReference type="InterPro" id="IPR013325">
    <property type="entry name" value="RNA_pol_sigma_r2"/>
</dbReference>
<dbReference type="AlphaFoldDB" id="A0A316FGU2"/>
<proteinExistence type="inferred from homology"/>
<dbReference type="GO" id="GO:0003677">
    <property type="term" value="F:DNA binding"/>
    <property type="evidence" value="ECO:0007669"/>
    <property type="project" value="UniProtKB-KW"/>
</dbReference>
<dbReference type="GO" id="GO:0006352">
    <property type="term" value="P:DNA-templated transcription initiation"/>
    <property type="evidence" value="ECO:0007669"/>
    <property type="project" value="InterPro"/>
</dbReference>
<dbReference type="Gene3D" id="1.10.1740.10">
    <property type="match status" value="1"/>
</dbReference>
<keyword evidence="2" id="KW-0805">Transcription regulation</keyword>
<evidence type="ECO:0000313" key="10">
    <source>
        <dbReference type="Proteomes" id="UP000245697"/>
    </source>
</evidence>
<comment type="similarity">
    <text evidence="1">Belongs to the sigma-70 factor family. ECF subfamily.</text>
</comment>
<dbReference type="InterPro" id="IPR007627">
    <property type="entry name" value="RNA_pol_sigma70_r2"/>
</dbReference>
<keyword evidence="3" id="KW-0731">Sigma factor</keyword>
<dbReference type="InterPro" id="IPR036388">
    <property type="entry name" value="WH-like_DNA-bd_sf"/>
</dbReference>
<dbReference type="Proteomes" id="UP000245697">
    <property type="component" value="Unassembled WGS sequence"/>
</dbReference>
<keyword evidence="5" id="KW-0804">Transcription</keyword>
<feature type="domain" description="RNA polymerase sigma factor 70 region 4 type 2" evidence="8">
    <location>
        <begin position="135"/>
        <end position="185"/>
    </location>
</feature>
<evidence type="ECO:0000256" key="4">
    <source>
        <dbReference type="ARBA" id="ARBA00023125"/>
    </source>
</evidence>